<dbReference type="SUPFAM" id="SSF46689">
    <property type="entry name" value="Homeodomain-like"/>
    <property type="match status" value="1"/>
</dbReference>
<dbReference type="PANTHER" id="PTHR43280">
    <property type="entry name" value="ARAC-FAMILY TRANSCRIPTIONAL REGULATOR"/>
    <property type="match status" value="1"/>
</dbReference>
<evidence type="ECO:0000256" key="2">
    <source>
        <dbReference type="ARBA" id="ARBA00023125"/>
    </source>
</evidence>
<dbReference type="Proteomes" id="UP000324611">
    <property type="component" value="Unassembled WGS sequence"/>
</dbReference>
<name>A0A5B2VWL6_9BACT</name>
<reference evidence="5 6" key="1">
    <citation type="submission" date="2019-09" db="EMBL/GenBank/DDBJ databases">
        <title>Chitinophaga ginsengihumi sp. nov., isolated from soil of ginseng rhizosphere.</title>
        <authorList>
            <person name="Lee J."/>
        </authorList>
    </citation>
    <scope>NUCLEOTIDE SEQUENCE [LARGE SCALE GENOMIC DNA]</scope>
    <source>
        <strain evidence="5 6">BN140078</strain>
    </source>
</reference>
<dbReference type="Gene3D" id="1.10.10.60">
    <property type="entry name" value="Homeodomain-like"/>
    <property type="match status" value="1"/>
</dbReference>
<keyword evidence="3" id="KW-0804">Transcription</keyword>
<evidence type="ECO:0000256" key="3">
    <source>
        <dbReference type="ARBA" id="ARBA00023163"/>
    </source>
</evidence>
<comment type="caution">
    <text evidence="5">The sequence shown here is derived from an EMBL/GenBank/DDBJ whole genome shotgun (WGS) entry which is preliminary data.</text>
</comment>
<dbReference type="RefSeq" id="WP_149838586.1">
    <property type="nucleotide sequence ID" value="NZ_VUOC01000002.1"/>
</dbReference>
<dbReference type="InterPro" id="IPR009057">
    <property type="entry name" value="Homeodomain-like_sf"/>
</dbReference>
<evidence type="ECO:0000256" key="1">
    <source>
        <dbReference type="ARBA" id="ARBA00023015"/>
    </source>
</evidence>
<reference evidence="5 6" key="2">
    <citation type="submission" date="2019-09" db="EMBL/GenBank/DDBJ databases">
        <authorList>
            <person name="Jin C."/>
        </authorList>
    </citation>
    <scope>NUCLEOTIDE SEQUENCE [LARGE SCALE GENOMIC DNA]</scope>
    <source>
        <strain evidence="5 6">BN140078</strain>
    </source>
</reference>
<organism evidence="5 6">
    <name type="scientific">Chitinophaga agrisoli</name>
    <dbReference type="NCBI Taxonomy" id="2607653"/>
    <lineage>
        <taxon>Bacteria</taxon>
        <taxon>Pseudomonadati</taxon>
        <taxon>Bacteroidota</taxon>
        <taxon>Chitinophagia</taxon>
        <taxon>Chitinophagales</taxon>
        <taxon>Chitinophagaceae</taxon>
        <taxon>Chitinophaga</taxon>
    </lineage>
</organism>
<dbReference type="InterPro" id="IPR018060">
    <property type="entry name" value="HTH_AraC"/>
</dbReference>
<evidence type="ECO:0000259" key="4">
    <source>
        <dbReference type="PROSITE" id="PS01124"/>
    </source>
</evidence>
<dbReference type="GO" id="GO:0003700">
    <property type="term" value="F:DNA-binding transcription factor activity"/>
    <property type="evidence" value="ECO:0007669"/>
    <property type="project" value="InterPro"/>
</dbReference>
<keyword evidence="2" id="KW-0238">DNA-binding</keyword>
<accession>A0A5B2VWL6</accession>
<dbReference type="PANTHER" id="PTHR43280:SF2">
    <property type="entry name" value="HTH-TYPE TRANSCRIPTIONAL REGULATOR EXSA"/>
    <property type="match status" value="1"/>
</dbReference>
<sequence>MELSIISRIPVAFKPYFIRGAQRLYYCDDRRTVFSQYIMLKDVTLWYHVITVTELVEVSPLSLEPGLKLNFMLSEIKAEAALNAAEKVMLVPGQANLFLVGDGLNYAQLPPGRHIFFHIDLKESTVMKLSGNPAAASMLQAIKDAGARGGGHINMDRPITTNARCSSLIKDIRQHKYTGKAAGVYLLKKAKQLLESFMKDFSGLYPIPDVPLTPEAICKVDEITDYLKKYLSKPLSIPHLCKMLQVKDPELLLNQFTRLNGIPLAEFDHHSRMEMSFEDVVETFTTLPTIARNLGYNNRREFRRAFKSYFDCHPESLRKRGGGKGLKY</sequence>
<gene>
    <name evidence="5" type="ORF">F0L74_14630</name>
</gene>
<keyword evidence="1" id="KW-0805">Transcription regulation</keyword>
<dbReference type="GO" id="GO:0043565">
    <property type="term" value="F:sequence-specific DNA binding"/>
    <property type="evidence" value="ECO:0007669"/>
    <property type="project" value="InterPro"/>
</dbReference>
<protein>
    <submittedName>
        <fullName evidence="5">Helix-turn-helix transcriptional regulator</fullName>
    </submittedName>
</protein>
<proteinExistence type="predicted"/>
<evidence type="ECO:0000313" key="6">
    <source>
        <dbReference type="Proteomes" id="UP000324611"/>
    </source>
</evidence>
<dbReference type="AlphaFoldDB" id="A0A5B2VWL6"/>
<dbReference type="SMART" id="SM00342">
    <property type="entry name" value="HTH_ARAC"/>
    <property type="match status" value="1"/>
</dbReference>
<evidence type="ECO:0000313" key="5">
    <source>
        <dbReference type="EMBL" id="KAA2243711.1"/>
    </source>
</evidence>
<dbReference type="EMBL" id="VUOC01000002">
    <property type="protein sequence ID" value="KAA2243711.1"/>
    <property type="molecule type" value="Genomic_DNA"/>
</dbReference>
<dbReference type="PROSITE" id="PS01124">
    <property type="entry name" value="HTH_ARAC_FAMILY_2"/>
    <property type="match status" value="1"/>
</dbReference>
<keyword evidence="6" id="KW-1185">Reference proteome</keyword>
<feature type="domain" description="HTH araC/xylS-type" evidence="4">
    <location>
        <begin position="221"/>
        <end position="320"/>
    </location>
</feature>